<gene>
    <name evidence="1" type="ORF">BDN72DRAFT_772441</name>
</gene>
<dbReference type="EMBL" id="ML208415">
    <property type="protein sequence ID" value="TFK66135.1"/>
    <property type="molecule type" value="Genomic_DNA"/>
</dbReference>
<evidence type="ECO:0000313" key="1">
    <source>
        <dbReference type="EMBL" id="TFK66135.1"/>
    </source>
</evidence>
<reference evidence="1 2" key="1">
    <citation type="journal article" date="2019" name="Nat. Ecol. Evol.">
        <title>Megaphylogeny resolves global patterns of mushroom evolution.</title>
        <authorList>
            <person name="Varga T."/>
            <person name="Krizsan K."/>
            <person name="Foldi C."/>
            <person name="Dima B."/>
            <person name="Sanchez-Garcia M."/>
            <person name="Sanchez-Ramirez S."/>
            <person name="Szollosi G.J."/>
            <person name="Szarkandi J.G."/>
            <person name="Papp V."/>
            <person name="Albert L."/>
            <person name="Andreopoulos W."/>
            <person name="Angelini C."/>
            <person name="Antonin V."/>
            <person name="Barry K.W."/>
            <person name="Bougher N.L."/>
            <person name="Buchanan P."/>
            <person name="Buyck B."/>
            <person name="Bense V."/>
            <person name="Catcheside P."/>
            <person name="Chovatia M."/>
            <person name="Cooper J."/>
            <person name="Damon W."/>
            <person name="Desjardin D."/>
            <person name="Finy P."/>
            <person name="Geml J."/>
            <person name="Haridas S."/>
            <person name="Hughes K."/>
            <person name="Justo A."/>
            <person name="Karasinski D."/>
            <person name="Kautmanova I."/>
            <person name="Kiss B."/>
            <person name="Kocsube S."/>
            <person name="Kotiranta H."/>
            <person name="LaButti K.M."/>
            <person name="Lechner B.E."/>
            <person name="Liimatainen K."/>
            <person name="Lipzen A."/>
            <person name="Lukacs Z."/>
            <person name="Mihaltcheva S."/>
            <person name="Morgado L.N."/>
            <person name="Niskanen T."/>
            <person name="Noordeloos M.E."/>
            <person name="Ohm R.A."/>
            <person name="Ortiz-Santana B."/>
            <person name="Ovrebo C."/>
            <person name="Racz N."/>
            <person name="Riley R."/>
            <person name="Savchenko A."/>
            <person name="Shiryaev A."/>
            <person name="Soop K."/>
            <person name="Spirin V."/>
            <person name="Szebenyi C."/>
            <person name="Tomsovsky M."/>
            <person name="Tulloss R.E."/>
            <person name="Uehling J."/>
            <person name="Grigoriev I.V."/>
            <person name="Vagvolgyi C."/>
            <person name="Papp T."/>
            <person name="Martin F.M."/>
            <person name="Miettinen O."/>
            <person name="Hibbett D.S."/>
            <person name="Nagy L.G."/>
        </authorList>
    </citation>
    <scope>NUCLEOTIDE SEQUENCE [LARGE SCALE GENOMIC DNA]</scope>
    <source>
        <strain evidence="1 2">NL-1719</strain>
    </source>
</reference>
<keyword evidence="1" id="KW-0378">Hydrolase</keyword>
<dbReference type="Proteomes" id="UP000308600">
    <property type="component" value="Unassembled WGS sequence"/>
</dbReference>
<accession>A0ACD3AKD0</accession>
<name>A0ACD3AKD0_9AGAR</name>
<sequence length="258" mass="28109">MLFDLATLVAIVAGVAKASPATGSSSQYPAIAPGTVITQCRVPGTAAITFDDGPHIWTSELIDSFDNAGAKTTFFINGNVYNCIYDMAPIIRKAYASGHQIASHTWSHPSLPTLNATQQDLEITRNNLAFKRILGIRPKWLRPPFGDVDTLTLDRLAAHDLKVVTWSMASDDWAGLTVEESIAKYDAIPNGTDVLALNHDPIQTTATELGPWAIQWARDRGLKVVTLSECLGETSVEDKYEFVGFPDEDDDPSTWNCA</sequence>
<keyword evidence="2" id="KW-1185">Reference proteome</keyword>
<protein>
    <submittedName>
        <fullName evidence="1">Glycoside hydrolase/deacetylase</fullName>
    </submittedName>
</protein>
<evidence type="ECO:0000313" key="2">
    <source>
        <dbReference type="Proteomes" id="UP000308600"/>
    </source>
</evidence>
<organism evidence="1 2">
    <name type="scientific">Pluteus cervinus</name>
    <dbReference type="NCBI Taxonomy" id="181527"/>
    <lineage>
        <taxon>Eukaryota</taxon>
        <taxon>Fungi</taxon>
        <taxon>Dikarya</taxon>
        <taxon>Basidiomycota</taxon>
        <taxon>Agaricomycotina</taxon>
        <taxon>Agaricomycetes</taxon>
        <taxon>Agaricomycetidae</taxon>
        <taxon>Agaricales</taxon>
        <taxon>Pluteineae</taxon>
        <taxon>Pluteaceae</taxon>
        <taxon>Pluteus</taxon>
    </lineage>
</organism>
<proteinExistence type="predicted"/>